<evidence type="ECO:0000313" key="3">
    <source>
        <dbReference type="Proteomes" id="UP000266239"/>
    </source>
</evidence>
<reference evidence="2 3" key="1">
    <citation type="submission" date="2018-08" db="EMBL/GenBank/DDBJ databases">
        <title>Aphanomyces genome sequencing and annotation.</title>
        <authorList>
            <person name="Minardi D."/>
            <person name="Oidtmann B."/>
            <person name="Van Der Giezen M."/>
            <person name="Studholme D.J."/>
        </authorList>
    </citation>
    <scope>NUCLEOTIDE SEQUENCE [LARGE SCALE GENOMIC DNA]</scope>
    <source>
        <strain evidence="2 3">Yx</strain>
    </source>
</reference>
<feature type="compositionally biased region" description="Basic and acidic residues" evidence="1">
    <location>
        <begin position="85"/>
        <end position="102"/>
    </location>
</feature>
<feature type="region of interest" description="Disordered" evidence="1">
    <location>
        <begin position="68"/>
        <end position="102"/>
    </location>
</feature>
<proteinExistence type="predicted"/>
<dbReference type="EMBL" id="QUTA01009012">
    <property type="protein sequence ID" value="RHY02033.1"/>
    <property type="molecule type" value="Genomic_DNA"/>
</dbReference>
<dbReference type="AlphaFoldDB" id="A0A397A2E1"/>
<evidence type="ECO:0000313" key="2">
    <source>
        <dbReference type="EMBL" id="RHY02033.1"/>
    </source>
</evidence>
<evidence type="ECO:0000256" key="1">
    <source>
        <dbReference type="SAM" id="MobiDB-lite"/>
    </source>
</evidence>
<dbReference type="Proteomes" id="UP000266239">
    <property type="component" value="Unassembled WGS sequence"/>
</dbReference>
<name>A0A397A2E1_APHAT</name>
<organism evidence="2 3">
    <name type="scientific">Aphanomyces astaci</name>
    <name type="common">Crayfish plague agent</name>
    <dbReference type="NCBI Taxonomy" id="112090"/>
    <lineage>
        <taxon>Eukaryota</taxon>
        <taxon>Sar</taxon>
        <taxon>Stramenopiles</taxon>
        <taxon>Oomycota</taxon>
        <taxon>Saprolegniomycetes</taxon>
        <taxon>Saprolegniales</taxon>
        <taxon>Verrucalvaceae</taxon>
        <taxon>Aphanomyces</taxon>
    </lineage>
</organism>
<comment type="caution">
    <text evidence="2">The sequence shown here is derived from an EMBL/GenBank/DDBJ whole genome shotgun (WGS) entry which is preliminary data.</text>
</comment>
<accession>A0A397A2E1</accession>
<sequence>MKVADSGMTAAVEFAIEEGTLELGSIPRKVWRRSPVPLPTTVHVEPGLQTELTLQEFARPWRAFRTTKKPLSAHEDNEPSPEVDDSLRSKDDPLSRGKGSERVDNILRHYDPHPTSVTPLFPHELHAPSCFRDVTAVDGSIAFKVSCKVVFNIGAIEPVTCRLALYDLNSGGRTSEEFVFQVNPPLSVAKVPTPHNVHVDSNREPEKFMSEAEQAKLIDKAAECAARLGGSIHQPLAWGAVSLSEGIRQMILYRQKASLSDDARLAMLVDASKGTLKYALLPLC</sequence>
<gene>
    <name evidence="2" type="ORF">DYB25_011952</name>
</gene>
<protein>
    <submittedName>
        <fullName evidence="2">Uncharacterized protein</fullName>
    </submittedName>
</protein>